<proteinExistence type="predicted"/>
<dbReference type="AlphaFoldDB" id="A0AAW5EYV6"/>
<dbReference type="Pfam" id="PF19799">
    <property type="entry name" value="DUF6282"/>
    <property type="match status" value="1"/>
</dbReference>
<organism evidence="1 2">
    <name type="scientific">Clostridium symbiosum</name>
    <name type="common">Bacteroides symbiosus</name>
    <dbReference type="NCBI Taxonomy" id="1512"/>
    <lineage>
        <taxon>Bacteria</taxon>
        <taxon>Bacillati</taxon>
        <taxon>Bacillota</taxon>
        <taxon>Clostridia</taxon>
        <taxon>Lachnospirales</taxon>
        <taxon>Lachnospiraceae</taxon>
        <taxon>Otoolea</taxon>
    </lineage>
</organism>
<name>A0AAW5EYV6_CLOSY</name>
<reference evidence="1" key="1">
    <citation type="journal article" date="2022" name="Cell Host Microbe">
        <title>Colonization of the live biotherapeutic product VE303 and modulation of the microbiota and metabolites in healthy volunteers.</title>
        <authorList>
            <person name="Dsouza M."/>
            <person name="Menon R."/>
            <person name="Crossette E."/>
            <person name="Bhattarai S.K."/>
            <person name="Schneider J."/>
            <person name="Kim Y.G."/>
            <person name="Reddy S."/>
            <person name="Caballero S."/>
            <person name="Felix C."/>
            <person name="Cornacchione L."/>
            <person name="Hendrickson J."/>
            <person name="Watson A.R."/>
            <person name="Minot S.S."/>
            <person name="Greenfield N."/>
            <person name="Schopf L."/>
            <person name="Szabady R."/>
            <person name="Patarroyo J."/>
            <person name="Smith W."/>
            <person name="Harrison P."/>
            <person name="Kuijper E.J."/>
            <person name="Kelly C.P."/>
            <person name="Olle B."/>
            <person name="Bobilev D."/>
            <person name="Silber J.L."/>
            <person name="Bucci V."/>
            <person name="Roberts B."/>
            <person name="Faith J."/>
            <person name="Norman J.M."/>
        </authorList>
    </citation>
    <scope>NUCLEOTIDE SEQUENCE</scope>
    <source>
        <strain evidence="1">VE303-04</strain>
    </source>
</reference>
<protein>
    <submittedName>
        <fullName evidence="1">DUF6282 family protein</fullName>
    </submittedName>
</protein>
<dbReference type="Proteomes" id="UP001203136">
    <property type="component" value="Unassembled WGS sequence"/>
</dbReference>
<accession>A0AAW5EYV6</accession>
<evidence type="ECO:0000313" key="2">
    <source>
        <dbReference type="Proteomes" id="UP001203136"/>
    </source>
</evidence>
<dbReference type="InterPro" id="IPR046249">
    <property type="entry name" value="DUF6282"/>
</dbReference>
<evidence type="ECO:0000313" key="1">
    <source>
        <dbReference type="EMBL" id="MCK0084433.1"/>
    </source>
</evidence>
<comment type="caution">
    <text evidence="1">The sequence shown here is derived from an EMBL/GenBank/DDBJ whole genome shotgun (WGS) entry which is preliminary data.</text>
</comment>
<sequence length="279" mass="30994">MVHELLSGTYDLHIHTAPDVIPRKCTDEETVRRLEAAGMKGCAIKCHYFETAARAALLQEHFPQMKIVGGLVLNRSVGGINPEAVERFGQMGGRMLWFPTMDARSFQQYKKKMSQVPSHFLTASGADGKLSAETVRVLETAARYQLTLGTGHLNADEGLALLREGKRLGIERMMVTHVEHPALNYSIEQQREAAAMGAMIEHSFNNVFFRRSTIEEIARQIRAVGCGHVILTSDLGQTDAPYSDEGMLQFAEALLKQGITEQELAVMMKQNPEKLITLP</sequence>
<dbReference type="InterPro" id="IPR032466">
    <property type="entry name" value="Metal_Hydrolase"/>
</dbReference>
<dbReference type="EMBL" id="JAINVB010000001">
    <property type="protein sequence ID" value="MCK0084433.1"/>
    <property type="molecule type" value="Genomic_DNA"/>
</dbReference>
<dbReference type="SUPFAM" id="SSF51556">
    <property type="entry name" value="Metallo-dependent hydrolases"/>
    <property type="match status" value="1"/>
</dbReference>
<dbReference type="Gene3D" id="3.20.20.140">
    <property type="entry name" value="Metal-dependent hydrolases"/>
    <property type="match status" value="1"/>
</dbReference>
<gene>
    <name evidence="1" type="ORF">K5I21_00795</name>
</gene>
<dbReference type="RefSeq" id="WP_024739021.1">
    <property type="nucleotide sequence ID" value="NZ_JAINVB010000001.1"/>
</dbReference>